<sequence length="202" mass="23042">MAAKPSDESAMKWLEIQGIGRNYPEKVQRSLEAVNKEDHERLLAMTPKAQKAQMKALISRYMKNMQEDLSRPELKKQWLDEEKRAVQKVFTQEEVDVTNRFFSSAQGKNILKKIRSFQQHGGNLDDVLSQSDIEKMAEAFGHGAGKSALEKVKHFDKLSDEIIQKNMSQNYLNASDKYTPAFEEQAHGILCKGNKNLPKCAK</sequence>
<name>D2ZZ32_NEIM2</name>
<evidence type="ECO:0000313" key="1">
    <source>
        <dbReference type="EMBL" id="EFC87676.1"/>
    </source>
</evidence>
<proteinExistence type="predicted"/>
<dbReference type="eggNOG" id="COG3184">
    <property type="taxonomic scope" value="Bacteria"/>
</dbReference>
<dbReference type="AlphaFoldDB" id="D2ZZ32"/>
<dbReference type="EMBL" id="ACDX02000016">
    <property type="protein sequence ID" value="EFC87676.1"/>
    <property type="molecule type" value="Genomic_DNA"/>
</dbReference>
<dbReference type="STRING" id="546266.NEIMUCOT_05901"/>
<organism evidence="1 2">
    <name type="scientific">Neisseria mucosa (strain ATCC 25996 / DSM 4631 / NCTC 10774 / M26)</name>
    <dbReference type="NCBI Taxonomy" id="546266"/>
    <lineage>
        <taxon>Bacteria</taxon>
        <taxon>Pseudomonadati</taxon>
        <taxon>Pseudomonadota</taxon>
        <taxon>Betaproteobacteria</taxon>
        <taxon>Neisseriales</taxon>
        <taxon>Neisseriaceae</taxon>
        <taxon>Neisseria</taxon>
    </lineage>
</organism>
<accession>D2ZZ32</accession>
<evidence type="ECO:0008006" key="3">
    <source>
        <dbReference type="Google" id="ProtNLM"/>
    </source>
</evidence>
<protein>
    <recommendedName>
        <fullName evidence="3">DUF2059 domain-containing protein</fullName>
    </recommendedName>
</protein>
<comment type="caution">
    <text evidence="1">The sequence shown here is derived from an EMBL/GenBank/DDBJ whole genome shotgun (WGS) entry which is preliminary data.</text>
</comment>
<gene>
    <name evidence="1" type="ORF">NEIMUCOT_05901</name>
</gene>
<evidence type="ECO:0000313" key="2">
    <source>
        <dbReference type="Proteomes" id="UP000003344"/>
    </source>
</evidence>
<dbReference type="Proteomes" id="UP000003344">
    <property type="component" value="Unassembled WGS sequence"/>
</dbReference>
<reference evidence="1 2" key="1">
    <citation type="submission" date="2009-10" db="EMBL/GenBank/DDBJ databases">
        <authorList>
            <person name="Weinstock G."/>
            <person name="Sodergren E."/>
            <person name="Clifton S."/>
            <person name="Fulton L."/>
            <person name="Fulton B."/>
            <person name="Courtney L."/>
            <person name="Fronick C."/>
            <person name="Harrison M."/>
            <person name="Strong C."/>
            <person name="Farmer C."/>
            <person name="Delahaunty K."/>
            <person name="Markovic C."/>
            <person name="Hall O."/>
            <person name="Minx P."/>
            <person name="Tomlinson C."/>
            <person name="Mitreva M."/>
            <person name="Nelson J."/>
            <person name="Hou S."/>
            <person name="Wollam A."/>
            <person name="Pepin K.H."/>
            <person name="Johnson M."/>
            <person name="Bhonagiri V."/>
            <person name="Nash W.E."/>
            <person name="Warren W."/>
            <person name="Chinwalla A."/>
            <person name="Mardis E.R."/>
            <person name="Wilson R.K."/>
        </authorList>
    </citation>
    <scope>NUCLEOTIDE SEQUENCE [LARGE SCALE GENOMIC DNA]</scope>
    <source>
        <strain evidence="2">ATCC 25996 / DSM 4631 / NCTC 10774 / M26</strain>
    </source>
</reference>